<organism evidence="1">
    <name type="scientific">Picocystis salinarum</name>
    <dbReference type="NCBI Taxonomy" id="88271"/>
    <lineage>
        <taxon>Eukaryota</taxon>
        <taxon>Viridiplantae</taxon>
        <taxon>Chlorophyta</taxon>
        <taxon>Picocystophyceae</taxon>
        <taxon>Picocystales</taxon>
        <taxon>Picocystaceae</taxon>
        <taxon>Picocystis</taxon>
    </lineage>
</organism>
<dbReference type="EMBL" id="HBIS01005894">
    <property type="protein sequence ID" value="CAE0611492.1"/>
    <property type="molecule type" value="Transcribed_RNA"/>
</dbReference>
<dbReference type="Gene3D" id="3.40.50.2000">
    <property type="entry name" value="Glycogen Phosphorylase B"/>
    <property type="match status" value="1"/>
</dbReference>
<name>A0A7S3XEJ9_9CHLO</name>
<evidence type="ECO:0000313" key="1">
    <source>
        <dbReference type="EMBL" id="CAE0611492.1"/>
    </source>
</evidence>
<dbReference type="InterPro" id="IPR044983">
    <property type="entry name" value="PNSB1"/>
</dbReference>
<dbReference type="GO" id="GO:0009773">
    <property type="term" value="P:photosynthetic electron transport in photosystem I"/>
    <property type="evidence" value="ECO:0007669"/>
    <property type="project" value="InterPro"/>
</dbReference>
<dbReference type="PANTHER" id="PTHR37698">
    <property type="entry name" value="PHOTOSYNTHETIC NDH SUBUNIT OF SUBCOMPLEX B 1, CHLOROPLASTIC"/>
    <property type="match status" value="1"/>
</dbReference>
<accession>A0A7S3XEJ9</accession>
<dbReference type="SUPFAM" id="SSF53756">
    <property type="entry name" value="UDP-Glycosyltransferase/glycogen phosphorylase"/>
    <property type="match status" value="1"/>
</dbReference>
<evidence type="ECO:0008006" key="2">
    <source>
        <dbReference type="Google" id="ProtNLM"/>
    </source>
</evidence>
<proteinExistence type="predicted"/>
<gene>
    <name evidence="1" type="ORF">PSAL00342_LOCUS5327</name>
</gene>
<protein>
    <recommendedName>
        <fullName evidence="2">Lipid-A-disaccharide synthase</fullName>
    </recommendedName>
</protein>
<dbReference type="AlphaFoldDB" id="A0A7S3XEJ9"/>
<sequence>MAATTAHVFGAAVPRTRAFGGRKRHAKTRATSLELVSPEDEREVRGTTRPPVLLALPGGDVEQLLAFPLIEAVRNKNPGCCVDVLIPSRAKSAYGINPNVRYTFVEELDGDPSPDQVSAVLGKLRNKGYAKLISAKPAGATFSLDMLTTNIPERISYISSEGYIFNWIANWIMKGERVPTMKMASLGASMYDMLWKLALEEEAPPKKPLNFKIPAKAKQLAKEKLDAQGLMPGKFILLQSSPVPDTDAEVKAYDWSRVGANASTPVLYVTKTTKEAKAYAGANVAVVPTVAELAALVEMSKGVVCANTPALLLGSALEKPVVLVGEDQKIAESFVPGGKVQTVSDPEGANSILAAW</sequence>
<reference evidence="1" key="1">
    <citation type="submission" date="2021-01" db="EMBL/GenBank/DDBJ databases">
        <authorList>
            <person name="Corre E."/>
            <person name="Pelletier E."/>
            <person name="Niang G."/>
            <person name="Scheremetjew M."/>
            <person name="Finn R."/>
            <person name="Kale V."/>
            <person name="Holt S."/>
            <person name="Cochrane G."/>
            <person name="Meng A."/>
            <person name="Brown T."/>
            <person name="Cohen L."/>
        </authorList>
    </citation>
    <scope>NUCLEOTIDE SEQUENCE</scope>
    <source>
        <strain evidence="1">CCMP1897</strain>
    </source>
</reference>
<dbReference type="GO" id="GO:0009507">
    <property type="term" value="C:chloroplast"/>
    <property type="evidence" value="ECO:0007669"/>
    <property type="project" value="InterPro"/>
</dbReference>
<dbReference type="PANTHER" id="PTHR37698:SF1">
    <property type="entry name" value="PHOTOSYNTHETIC NDH SUBUNIT OF SUBCOMPLEX B 1, CHLOROPLASTIC"/>
    <property type="match status" value="1"/>
</dbReference>
<dbReference type="GO" id="GO:0010598">
    <property type="term" value="C:NAD(P)H dehydrogenase complex (plastoquinone)"/>
    <property type="evidence" value="ECO:0007669"/>
    <property type="project" value="InterPro"/>
</dbReference>